<evidence type="ECO:0000313" key="7">
    <source>
        <dbReference type="EMBL" id="SSX35350.1"/>
    </source>
</evidence>
<dbReference type="InterPro" id="IPR016534">
    <property type="entry name" value="VPS16"/>
</dbReference>
<accession>A0A336MYR0</accession>
<dbReference type="EMBL" id="UFQS01003893">
    <property type="protein sequence ID" value="SSX16017.1"/>
    <property type="molecule type" value="Genomic_DNA"/>
</dbReference>
<dbReference type="GO" id="GO:0016197">
    <property type="term" value="P:endosomal transport"/>
    <property type="evidence" value="ECO:0007669"/>
    <property type="project" value="TreeGrafter"/>
</dbReference>
<gene>
    <name evidence="7" type="primary">CSON009695</name>
</gene>
<feature type="domain" description="Vps16 N-terminal" evidence="5">
    <location>
        <begin position="6"/>
        <end position="420"/>
    </location>
</feature>
<reference evidence="7" key="2">
    <citation type="submission" date="2018-07" db="EMBL/GenBank/DDBJ databases">
        <authorList>
            <person name="Quirk P.G."/>
            <person name="Krulwich T.A."/>
        </authorList>
    </citation>
    <scope>NUCLEOTIDE SEQUENCE</scope>
</reference>
<comment type="function">
    <text evidence="3">Plays a role in vesicle-mediated protein trafficking to lysosomal compartments including the endocytic membrane transport and autophagic pathways. Believed to act as a core component of the putative HOPS and CORVET endosomal tethering complexes.</text>
</comment>
<organism evidence="7">
    <name type="scientific">Culicoides sonorensis</name>
    <name type="common">Biting midge</name>
    <dbReference type="NCBI Taxonomy" id="179676"/>
    <lineage>
        <taxon>Eukaryota</taxon>
        <taxon>Metazoa</taxon>
        <taxon>Ecdysozoa</taxon>
        <taxon>Arthropoda</taxon>
        <taxon>Hexapoda</taxon>
        <taxon>Insecta</taxon>
        <taxon>Pterygota</taxon>
        <taxon>Neoptera</taxon>
        <taxon>Endopterygota</taxon>
        <taxon>Diptera</taxon>
        <taxon>Nematocera</taxon>
        <taxon>Chironomoidea</taxon>
        <taxon>Ceratopogonidae</taxon>
        <taxon>Ceratopogoninae</taxon>
        <taxon>Culicoides</taxon>
        <taxon>Monoculicoides</taxon>
    </lineage>
</organism>
<dbReference type="Pfam" id="PF04841">
    <property type="entry name" value="Vps16_N"/>
    <property type="match status" value="1"/>
</dbReference>
<dbReference type="GO" id="GO:0006886">
    <property type="term" value="P:intracellular protein transport"/>
    <property type="evidence" value="ECO:0007669"/>
    <property type="project" value="InterPro"/>
</dbReference>
<evidence type="ECO:0000313" key="6">
    <source>
        <dbReference type="EMBL" id="SSX16017.1"/>
    </source>
</evidence>
<dbReference type="InterPro" id="IPR038132">
    <property type="entry name" value="Vps16_C_sf"/>
</dbReference>
<dbReference type="GO" id="GO:0042144">
    <property type="term" value="P:vacuole fusion, non-autophagic"/>
    <property type="evidence" value="ECO:0007669"/>
    <property type="project" value="TreeGrafter"/>
</dbReference>
<dbReference type="GO" id="GO:0003779">
    <property type="term" value="F:actin binding"/>
    <property type="evidence" value="ECO:0007669"/>
    <property type="project" value="TreeGrafter"/>
</dbReference>
<reference evidence="6" key="1">
    <citation type="submission" date="2018-04" db="EMBL/GenBank/DDBJ databases">
        <authorList>
            <person name="Go L.Y."/>
            <person name="Mitchell J.A."/>
        </authorList>
    </citation>
    <scope>NUCLEOTIDE SEQUENCE</scope>
    <source>
        <tissue evidence="6">Whole organism</tissue>
    </source>
</reference>
<protein>
    <recommendedName>
        <fullName evidence="2 3">Vacuolar protein sorting-associated protein 16 homolog</fullName>
    </recommendedName>
</protein>
<sequence>MAILFNTGDWFTLGHGNHFRKVELYQVDWPGVDLRQMFVAAAPYGGPIAVVRDWKQFVKVATSGKPVLKIFTCSGNLLSTINWNSGNFLTMGWTDTEELLCVQDDGLVLSYDMFGKFQHTFSMGQEVNDSKVIDARIFQTLSGTGVAVMTTNHRIFFVNNSKDPKTKLLPEMPKSMLNPSTWTMLTEDRSVLCLVVREKEIFRICHGDSIVTPQSIQIQAEYNRIEKIAISFNHMHVALCTDTGHLWLGSSDLKMNYCEFDTGHNEVPNKIEWCLDSNGDGHAVVLSFSTVLLIVGMNGESNIYTYDSSIHLVPEIDCVRVLSNSYHEMIQRVPKCVNNIFGINISEPSSYLLMAQQKFQKKSHESNEYLCFIGDKLDVAVQECIEAAGYEWDPETQKSLFRAAYFGKGFIPNHNPDFYVKMSRIIRVLNNIRHDTIGIPLTLKQFSHINAKVLLDRLVARKHYGLAIQIAKHLKLPEYRILEHWAFHQVMQSKADDIEVARRISDKFGQSSVQGVSFCTIARKAHEVGKTKLAIMLLELEPRQNLRVPLLLKLGEHKKALHAATQSGDTDLVYTVLLQLKETTQLADFQMTIRTFPLAQNLYKKYCSIHSPSALKDIYTQEDDFLSQAEMTIREGMQSLQIDLPVTANNYKKAHKDIEAELCDETRKLQKIQKDLEKRDRRFIGLSLHDTIRQILLLGDIKQADKLKSDFKVPDRRYWWLRLQVLAENDKWDEIEKFSKTKKSPIGYEPFVEIALNHNNLTEAKKYLPRCRDETKVKWHIRAGLYREAAFYAYEQKDMQSLLTIHRDVTRLQQTEIIGTVEDLMKNLTERK</sequence>
<feature type="domain" description="Vps16 C-terminal" evidence="4">
    <location>
        <begin position="516"/>
        <end position="824"/>
    </location>
</feature>
<dbReference type="PANTHER" id="PTHR12811">
    <property type="entry name" value="VACUOLAR PROTEIN SORTING VPS16"/>
    <property type="match status" value="1"/>
</dbReference>
<comment type="subcellular location">
    <subcellularLocation>
        <location evidence="3">Late endosome membrane</location>
        <topology evidence="3">Peripheral membrane protein</topology>
        <orientation evidence="3">Cytoplasmic side</orientation>
    </subcellularLocation>
    <subcellularLocation>
        <location evidence="3">Lysosome membrane</location>
        <topology evidence="3">Peripheral membrane protein</topology>
        <orientation evidence="3">Cytoplasmic side</orientation>
    </subcellularLocation>
    <text evidence="3">Cytoplasmic, peripheral membrane protein associated with late endosomes/lysosomes.</text>
</comment>
<keyword evidence="3" id="KW-0967">Endosome</keyword>
<dbReference type="AlphaFoldDB" id="A0A336MYR0"/>
<evidence type="ECO:0000256" key="1">
    <source>
        <dbReference type="ARBA" id="ARBA00009250"/>
    </source>
</evidence>
<keyword evidence="3" id="KW-0458">Lysosome</keyword>
<comment type="similarity">
    <text evidence="1 3">Belongs to the VPS16 family.</text>
</comment>
<dbReference type="InterPro" id="IPR006925">
    <property type="entry name" value="Vps16_C"/>
</dbReference>
<evidence type="ECO:0000256" key="3">
    <source>
        <dbReference type="PIRNR" id="PIRNR007949"/>
    </source>
</evidence>
<proteinExistence type="inferred from homology"/>
<dbReference type="Gene3D" id="1.10.150.780">
    <property type="entry name" value="Vps16, C-terminal region"/>
    <property type="match status" value="1"/>
</dbReference>
<name>A0A336MYR0_CULSO</name>
<evidence type="ECO:0000256" key="2">
    <source>
        <dbReference type="ARBA" id="ARBA00017947"/>
    </source>
</evidence>
<dbReference type="GO" id="GO:0005765">
    <property type="term" value="C:lysosomal membrane"/>
    <property type="evidence" value="ECO:0007669"/>
    <property type="project" value="UniProtKB-SubCell"/>
</dbReference>
<dbReference type="GO" id="GO:0033263">
    <property type="term" value="C:CORVET complex"/>
    <property type="evidence" value="ECO:0007669"/>
    <property type="project" value="UniProtKB-UniRule"/>
</dbReference>
<dbReference type="PANTHER" id="PTHR12811:SF0">
    <property type="entry name" value="VACUOLAR PROTEIN SORTING-ASSOCIATED PROTEIN 16 HOMOLOG"/>
    <property type="match status" value="1"/>
</dbReference>
<keyword evidence="3" id="KW-0472">Membrane</keyword>
<dbReference type="GO" id="GO:0031902">
    <property type="term" value="C:late endosome membrane"/>
    <property type="evidence" value="ECO:0007669"/>
    <property type="project" value="UniProtKB-SubCell"/>
</dbReference>
<dbReference type="Pfam" id="PF04840">
    <property type="entry name" value="Vps16_C"/>
    <property type="match status" value="1"/>
</dbReference>
<dbReference type="InterPro" id="IPR006926">
    <property type="entry name" value="Vps16_N"/>
</dbReference>
<evidence type="ECO:0000259" key="5">
    <source>
        <dbReference type="Pfam" id="PF04841"/>
    </source>
</evidence>
<dbReference type="VEuPathDB" id="VectorBase:CSON009695"/>
<keyword evidence="3" id="KW-0813">Transport</keyword>
<dbReference type="PIRSF" id="PIRSF007949">
    <property type="entry name" value="VPS16"/>
    <property type="match status" value="1"/>
</dbReference>
<keyword evidence="3" id="KW-0653">Protein transport</keyword>
<dbReference type="EMBL" id="UFQT01003893">
    <property type="protein sequence ID" value="SSX35350.1"/>
    <property type="molecule type" value="Genomic_DNA"/>
</dbReference>
<dbReference type="GO" id="GO:0030897">
    <property type="term" value="C:HOPS complex"/>
    <property type="evidence" value="ECO:0007669"/>
    <property type="project" value="UniProtKB-UniRule"/>
</dbReference>
<evidence type="ECO:0000259" key="4">
    <source>
        <dbReference type="Pfam" id="PF04840"/>
    </source>
</evidence>